<proteinExistence type="inferred from homology"/>
<comment type="subcellular location">
    <subcellularLocation>
        <location evidence="1">Cytoplasm</location>
    </subcellularLocation>
</comment>
<dbReference type="GO" id="GO:0042273">
    <property type="term" value="P:ribosomal large subunit biogenesis"/>
    <property type="evidence" value="ECO:0007669"/>
    <property type="project" value="TreeGrafter"/>
</dbReference>
<evidence type="ECO:0000256" key="1">
    <source>
        <dbReference type="ARBA" id="ARBA00004496"/>
    </source>
</evidence>
<evidence type="ECO:0000256" key="7">
    <source>
        <dbReference type="ARBA" id="ARBA00022833"/>
    </source>
</evidence>
<dbReference type="GO" id="GO:0005737">
    <property type="term" value="C:cytoplasm"/>
    <property type="evidence" value="ECO:0007669"/>
    <property type="project" value="UniProtKB-SubCell"/>
</dbReference>
<evidence type="ECO:0000259" key="10">
    <source>
        <dbReference type="PROSITE" id="PS00028"/>
    </source>
</evidence>
<keyword evidence="2" id="KW-0963">Cytoplasm</keyword>
<dbReference type="Gene3D" id="3.30.160.60">
    <property type="entry name" value="Classic Zinc Finger"/>
    <property type="match status" value="1"/>
</dbReference>
<feature type="compositionally biased region" description="Basic and acidic residues" evidence="9">
    <location>
        <begin position="367"/>
        <end position="392"/>
    </location>
</feature>
<protein>
    <submittedName>
        <fullName evidence="11">Related to YBR267w</fullName>
    </submittedName>
</protein>
<dbReference type="PANTHER" id="PTHR13182:SF8">
    <property type="entry name" value="CYTOPLASMIC 60S SUBUNIT BIOGENESIS FACTOR ZNF622"/>
    <property type="match status" value="1"/>
</dbReference>
<dbReference type="SUPFAM" id="SSF57667">
    <property type="entry name" value="beta-beta-alpha zinc fingers"/>
    <property type="match status" value="1"/>
</dbReference>
<dbReference type="Proteomes" id="UP001187682">
    <property type="component" value="Unassembled WGS sequence"/>
</dbReference>
<dbReference type="GO" id="GO:0003676">
    <property type="term" value="F:nucleic acid binding"/>
    <property type="evidence" value="ECO:0007669"/>
    <property type="project" value="InterPro"/>
</dbReference>
<comment type="caution">
    <text evidence="11">The sequence shown here is derived from an EMBL/GenBank/DDBJ whole genome shotgun (WGS) entry which is preliminary data.</text>
</comment>
<keyword evidence="12" id="KW-1185">Reference proteome</keyword>
<feature type="compositionally biased region" description="Acidic residues" evidence="9">
    <location>
        <begin position="321"/>
        <end position="332"/>
    </location>
</feature>
<dbReference type="Pfam" id="PF12874">
    <property type="entry name" value="zf-met"/>
    <property type="match status" value="1"/>
</dbReference>
<name>A0AAE8SYA9_9PEZI</name>
<dbReference type="SMART" id="SM00355">
    <property type="entry name" value="ZnF_C2H2"/>
    <property type="match status" value="4"/>
</dbReference>
<feature type="compositionally biased region" description="Basic and acidic residues" evidence="9">
    <location>
        <begin position="333"/>
        <end position="342"/>
    </location>
</feature>
<accession>A0AAE8SYA9</accession>
<feature type="region of interest" description="Disordered" evidence="9">
    <location>
        <begin position="433"/>
        <end position="482"/>
    </location>
</feature>
<keyword evidence="3" id="KW-0690">Ribosome biogenesis</keyword>
<dbReference type="InterPro" id="IPR003604">
    <property type="entry name" value="Matrin/U1-like-C_Znf_C2H2"/>
</dbReference>
<evidence type="ECO:0000256" key="4">
    <source>
        <dbReference type="ARBA" id="ARBA00022723"/>
    </source>
</evidence>
<reference evidence="11" key="1">
    <citation type="submission" date="2018-03" db="EMBL/GenBank/DDBJ databases">
        <authorList>
            <person name="Guldener U."/>
        </authorList>
    </citation>
    <scope>NUCLEOTIDE SEQUENCE</scope>
</reference>
<dbReference type="GO" id="GO:0030687">
    <property type="term" value="C:preribosome, large subunit precursor"/>
    <property type="evidence" value="ECO:0007669"/>
    <property type="project" value="TreeGrafter"/>
</dbReference>
<dbReference type="PROSITE" id="PS00028">
    <property type="entry name" value="ZINC_FINGER_C2H2_1"/>
    <property type="match status" value="1"/>
</dbReference>
<evidence type="ECO:0000256" key="6">
    <source>
        <dbReference type="ARBA" id="ARBA00022771"/>
    </source>
</evidence>
<evidence type="ECO:0000256" key="3">
    <source>
        <dbReference type="ARBA" id="ARBA00022517"/>
    </source>
</evidence>
<dbReference type="AlphaFoldDB" id="A0AAE8SYA9"/>
<comment type="similarity">
    <text evidence="8">Belongs to the REI1 family.</text>
</comment>
<keyword evidence="6" id="KW-0863">Zinc-finger</keyword>
<dbReference type="InterPro" id="IPR040025">
    <property type="entry name" value="Znf622/Rei1/Reh1"/>
</dbReference>
<dbReference type="PANTHER" id="PTHR13182">
    <property type="entry name" value="ZINC FINGER PROTEIN 622"/>
    <property type="match status" value="1"/>
</dbReference>
<feature type="compositionally biased region" description="Basic and acidic residues" evidence="9">
    <location>
        <begin position="440"/>
        <end position="455"/>
    </location>
</feature>
<sequence>MSGATAGQAQGGAATSHPFTCNTCQVAYRNADLQKGHMKSEWHRYNLKRRVASLPPITAEAFTEKVLQARAQTTAEEDKAFFEKACEVCDNKTYYSENSYQNHLSSQKHRAREARAPSQAGNIPDEASSVVSSTFTLGDPVRAKGGDDDSVDASVEEEFNQVVEGLQKTRVSSDSTPSPVKRPSNPQASLAQENAEEIDRDSNSATPTPPQVDPATLLQQCLFCRYTSPTVRLNAHHMERFHGMIIPEKEYLVDLDGLIKHLCSRVYEDFECLTCGKVKANAFAVQTHMRDIGHCTIPYTTEEEQLDIGDFYDFRGTYSDSESEEDEDEDEGAEKKKASKADGEDEGWETDSSASSYDSEELTSVPADDRQSQYDRLDKNPHHSHHDPRAHLQPDGYHSHAHKHTRAVFHDEYELHLPSGKSVGHRSLNKYYRQNLHSHPTAEEREEREERRRLAIENGEEVEGEDGEKSRSRAVIPRPEQGILGISEQKKNVLGRELRKSRDVQHARVKKRDLATGIVHNNQKGYYYRYDGGG</sequence>
<dbReference type="Pfam" id="PF12756">
    <property type="entry name" value="zf-C2H2_2"/>
    <property type="match status" value="1"/>
</dbReference>
<dbReference type="InterPro" id="IPR036236">
    <property type="entry name" value="Znf_C2H2_sf"/>
</dbReference>
<keyword evidence="7" id="KW-0862">Zinc</keyword>
<dbReference type="EMBL" id="ONZQ02000011">
    <property type="protein sequence ID" value="SPO04847.1"/>
    <property type="molecule type" value="Genomic_DNA"/>
</dbReference>
<gene>
    <name evidence="11" type="ORF">DNG_07532</name>
</gene>
<keyword evidence="5" id="KW-0677">Repeat</keyword>
<evidence type="ECO:0000256" key="9">
    <source>
        <dbReference type="SAM" id="MobiDB-lite"/>
    </source>
</evidence>
<feature type="region of interest" description="Disordered" evidence="9">
    <location>
        <begin position="317"/>
        <end position="402"/>
    </location>
</feature>
<evidence type="ECO:0000256" key="2">
    <source>
        <dbReference type="ARBA" id="ARBA00022490"/>
    </source>
</evidence>
<evidence type="ECO:0000313" key="12">
    <source>
        <dbReference type="Proteomes" id="UP001187682"/>
    </source>
</evidence>
<feature type="region of interest" description="Disordered" evidence="9">
    <location>
        <begin position="101"/>
        <end position="132"/>
    </location>
</feature>
<dbReference type="SMART" id="SM00451">
    <property type="entry name" value="ZnF_U1"/>
    <property type="match status" value="2"/>
</dbReference>
<evidence type="ECO:0000256" key="8">
    <source>
        <dbReference type="ARBA" id="ARBA00034126"/>
    </source>
</evidence>
<feature type="compositionally biased region" description="Polar residues" evidence="9">
    <location>
        <begin position="169"/>
        <end position="192"/>
    </location>
</feature>
<dbReference type="InterPro" id="IPR041661">
    <property type="entry name" value="ZN622/Rei1/Reh1_Znf-C2H2"/>
</dbReference>
<keyword evidence="4" id="KW-0479">Metal-binding</keyword>
<feature type="region of interest" description="Disordered" evidence="9">
    <location>
        <begin position="162"/>
        <end position="212"/>
    </location>
</feature>
<feature type="domain" description="C2H2-type" evidence="10">
    <location>
        <begin position="21"/>
        <end position="43"/>
    </location>
</feature>
<dbReference type="InterPro" id="IPR013087">
    <property type="entry name" value="Znf_C2H2_type"/>
</dbReference>
<evidence type="ECO:0000313" key="11">
    <source>
        <dbReference type="EMBL" id="SPO04847.1"/>
    </source>
</evidence>
<evidence type="ECO:0000256" key="5">
    <source>
        <dbReference type="ARBA" id="ARBA00022737"/>
    </source>
</evidence>
<dbReference type="GO" id="GO:0008270">
    <property type="term" value="F:zinc ion binding"/>
    <property type="evidence" value="ECO:0007669"/>
    <property type="project" value="UniProtKB-KW"/>
</dbReference>
<organism evidence="11 12">
    <name type="scientific">Cephalotrichum gorgonifer</name>
    <dbReference type="NCBI Taxonomy" id="2041049"/>
    <lineage>
        <taxon>Eukaryota</taxon>
        <taxon>Fungi</taxon>
        <taxon>Dikarya</taxon>
        <taxon>Ascomycota</taxon>
        <taxon>Pezizomycotina</taxon>
        <taxon>Sordariomycetes</taxon>
        <taxon>Hypocreomycetidae</taxon>
        <taxon>Microascales</taxon>
        <taxon>Microascaceae</taxon>
        <taxon>Cephalotrichum</taxon>
    </lineage>
</organism>